<dbReference type="PANTHER" id="PTHR13748">
    <property type="entry name" value="COBW-RELATED"/>
    <property type="match status" value="1"/>
</dbReference>
<gene>
    <name evidence="2" type="ORF">A1359_12210</name>
</gene>
<evidence type="ECO:0000259" key="1">
    <source>
        <dbReference type="Pfam" id="PF02492"/>
    </source>
</evidence>
<organism evidence="2 3">
    <name type="scientific">Methylomonas lenta</name>
    <dbReference type="NCBI Taxonomy" id="980561"/>
    <lineage>
        <taxon>Bacteria</taxon>
        <taxon>Pseudomonadati</taxon>
        <taxon>Pseudomonadota</taxon>
        <taxon>Gammaproteobacteria</taxon>
        <taxon>Methylococcales</taxon>
        <taxon>Methylococcaceae</taxon>
        <taxon>Methylomonas</taxon>
    </lineage>
</organism>
<dbReference type="STRING" id="980561.A1359_12210"/>
<reference evidence="2 3" key="1">
    <citation type="submission" date="2016-03" db="EMBL/GenBank/DDBJ databases">
        <authorList>
            <person name="Ploux O."/>
        </authorList>
    </citation>
    <scope>NUCLEOTIDE SEQUENCE [LARGE SCALE GENOMIC DNA]</scope>
    <source>
        <strain evidence="2 3">R-45370</strain>
    </source>
</reference>
<dbReference type="EMBL" id="LUUI01000119">
    <property type="protein sequence ID" value="OAI13453.1"/>
    <property type="molecule type" value="Genomic_DNA"/>
</dbReference>
<dbReference type="InterPro" id="IPR027417">
    <property type="entry name" value="P-loop_NTPase"/>
</dbReference>
<proteinExistence type="predicted"/>
<dbReference type="Pfam" id="PF02492">
    <property type="entry name" value="cobW"/>
    <property type="match status" value="1"/>
</dbReference>
<dbReference type="CDD" id="cd03112">
    <property type="entry name" value="CobW-like"/>
    <property type="match status" value="1"/>
</dbReference>
<dbReference type="InterPro" id="IPR003495">
    <property type="entry name" value="CobW/HypB/UreG_nucleotide-bd"/>
</dbReference>
<feature type="domain" description="CobW/HypB/UreG nucleotide-binding" evidence="1">
    <location>
        <begin position="10"/>
        <end position="185"/>
    </location>
</feature>
<dbReference type="Proteomes" id="UP000078476">
    <property type="component" value="Unassembled WGS sequence"/>
</dbReference>
<dbReference type="GO" id="GO:0005737">
    <property type="term" value="C:cytoplasm"/>
    <property type="evidence" value="ECO:0007669"/>
    <property type="project" value="TreeGrafter"/>
</dbReference>
<dbReference type="RefSeq" id="WP_066984265.1">
    <property type="nucleotide sequence ID" value="NZ_LUUI01000119.1"/>
</dbReference>
<comment type="caution">
    <text evidence="2">The sequence shown here is derived from an EMBL/GenBank/DDBJ whole genome shotgun (WGS) entry which is preliminary data.</text>
</comment>
<sequence>MFRKFANIPTNMVMGFLGVGKTTAILNLLKQKPADEKWAVLVNEFGQVGIDGAIFAASGASVREVAGGCLCCAVGLPFQVAVNRLLTEVKPDRLLIEPTGLGHPKRVLDMLAGGYFRTVLDVRASICLVDPRKLSDSRYMSHENFVDQIALSDVLAANKMDLADKAATQLFERWADGSRPRKAVVAQTVQGQLDVAWLDVTRNPERQASFPNAHQAGSIQIDEDNGRMSRKSALANSPLQNAADGYRSFGTAFPEYSRFDYVRITRLLNQLEAERIKAVFATDKGWFIFNVADGVMTIVPCKPSANSRIEIIARQNSRQDISMELNQCIANSCSDSV</sequence>
<dbReference type="PANTHER" id="PTHR13748:SF46">
    <property type="entry name" value="ZINC CHAPERONE YEIR"/>
    <property type="match status" value="1"/>
</dbReference>
<dbReference type="InterPro" id="IPR051316">
    <property type="entry name" value="Zinc-reg_GTPase_activator"/>
</dbReference>
<keyword evidence="3" id="KW-1185">Reference proteome</keyword>
<dbReference type="AlphaFoldDB" id="A0A177N7H6"/>
<evidence type="ECO:0000313" key="2">
    <source>
        <dbReference type="EMBL" id="OAI13453.1"/>
    </source>
</evidence>
<evidence type="ECO:0000313" key="3">
    <source>
        <dbReference type="Proteomes" id="UP000078476"/>
    </source>
</evidence>
<dbReference type="Gene3D" id="3.40.50.300">
    <property type="entry name" value="P-loop containing nucleotide triphosphate hydrolases"/>
    <property type="match status" value="1"/>
</dbReference>
<name>A0A177N7H6_9GAMM</name>
<dbReference type="SUPFAM" id="SSF52540">
    <property type="entry name" value="P-loop containing nucleoside triphosphate hydrolases"/>
    <property type="match status" value="1"/>
</dbReference>
<accession>A0A177N7H6</accession>
<protein>
    <recommendedName>
        <fullName evidence="1">CobW/HypB/UreG nucleotide-binding domain-containing protein</fullName>
    </recommendedName>
</protein>